<dbReference type="Gene3D" id="1.10.10.10">
    <property type="entry name" value="Winged helix-like DNA-binding domain superfamily/Winged helix DNA-binding domain"/>
    <property type="match status" value="1"/>
</dbReference>
<dbReference type="EMBL" id="CP002454">
    <property type="protein sequence ID" value="ADV68170.1"/>
    <property type="molecule type" value="Genomic_DNA"/>
</dbReference>
<keyword evidence="2" id="KW-1185">Reference proteome</keyword>
<dbReference type="Gene3D" id="1.25.40.10">
    <property type="entry name" value="Tetratricopeptide repeat domain"/>
    <property type="match status" value="1"/>
</dbReference>
<dbReference type="AlphaFoldDB" id="E8UAT1"/>
<dbReference type="InterPro" id="IPR036388">
    <property type="entry name" value="WH-like_DNA-bd_sf"/>
</dbReference>
<sequence>MDYHEVKSPLHPPKLGKALLEVQRERLSEANDLWDSSKIKLAEELLSREAPLPELAPDWYYLQSRCFDFLGNLEKSEYYLSLAAESAKQKGDLRLIGQIKMSSARFLIIKRKHDEALEVMHQALATLKGNKASVAWVLSNLGNEYLGRLRLDHAVHYLEQALSTTRVIKDARYLNSNILQNLSEAARLKGDFSLARSRALQALKSATQPYFTFTANIHLGHALRISGDPLESLRAYHAALASNIDGNGAHRAKALIWIAEKQLNIHLEPPEEKLLTLIGDRDAARIELHLADLAYSNGHLERALSLLQNAFERDEPAAFVDEAWVLGELYAFARHEGLEMPLPPLRVETPTIQIQTLGTPTIRINDRTVTVQGSSKVVALLAYLHSQGVVPWERVVTDLLGIEEETRGYTQVKYLLSQARHMIGDSKAVLLTGGRVSLSERWTWSSDLKDALEHKAQPKALFLPDLYLDWVLEMRARLGQD</sequence>
<reference evidence="2" key="2">
    <citation type="submission" date="2011-01" db="EMBL/GenBank/DDBJ databases">
        <title>The complete genome of Deinococcus maricopensis DSM 21211.</title>
        <authorList>
            <consortium name="US DOE Joint Genome Institute (JGI-PGF)"/>
            <person name="Lucas S."/>
            <person name="Copeland A."/>
            <person name="Lapidus A."/>
            <person name="Goodwin L."/>
            <person name="Pitluck S."/>
            <person name="Kyrpides N."/>
            <person name="Mavromatis K."/>
            <person name="Pagani I."/>
            <person name="Ivanova N."/>
            <person name="Ovchinnikova G."/>
            <person name="Zeytun A."/>
            <person name="Detter J.C."/>
            <person name="Han C."/>
            <person name="Land M."/>
            <person name="Hauser L."/>
            <person name="Markowitz V."/>
            <person name="Cheng J.-F."/>
            <person name="Hugenholtz P."/>
            <person name="Woyke T."/>
            <person name="Wu D."/>
            <person name="Pukall R."/>
            <person name="Gehrich-Schroeter G."/>
            <person name="Brambilla E."/>
            <person name="Klenk H.-P."/>
            <person name="Eisen J.A."/>
        </authorList>
    </citation>
    <scope>NUCLEOTIDE SEQUENCE [LARGE SCALE GENOMIC DNA]</scope>
    <source>
        <strain evidence="2">DSM 21211 / LMG 22137 / NRRL B-23946 / LB-34</strain>
    </source>
</reference>
<name>E8UAT1_DEIML</name>
<organism evidence="1 2">
    <name type="scientific">Deinococcus maricopensis (strain DSM 21211 / LMG 22137 / NRRL B-23946 / LB-34)</name>
    <dbReference type="NCBI Taxonomy" id="709986"/>
    <lineage>
        <taxon>Bacteria</taxon>
        <taxon>Thermotogati</taxon>
        <taxon>Deinococcota</taxon>
        <taxon>Deinococci</taxon>
        <taxon>Deinococcales</taxon>
        <taxon>Deinococcaceae</taxon>
        <taxon>Deinococcus</taxon>
    </lineage>
</organism>
<gene>
    <name evidence="1" type="ordered locus">Deima_2536</name>
</gene>
<protein>
    <recommendedName>
        <fullName evidence="3">MalT-like TPR region domain-containing protein</fullName>
    </recommendedName>
</protein>
<dbReference type="STRING" id="709986.Deima_2536"/>
<dbReference type="KEGG" id="dmr:Deima_2536"/>
<dbReference type="InterPro" id="IPR011990">
    <property type="entry name" value="TPR-like_helical_dom_sf"/>
</dbReference>
<dbReference type="HOGENOM" id="CLU_567090_0_0_0"/>
<dbReference type="Proteomes" id="UP000008635">
    <property type="component" value="Chromosome"/>
</dbReference>
<evidence type="ECO:0000313" key="1">
    <source>
        <dbReference type="EMBL" id="ADV68170.1"/>
    </source>
</evidence>
<accession>E8UAT1</accession>
<dbReference type="eggNOG" id="COG0457">
    <property type="taxonomic scope" value="Bacteria"/>
</dbReference>
<dbReference type="SUPFAM" id="SSF48452">
    <property type="entry name" value="TPR-like"/>
    <property type="match status" value="1"/>
</dbReference>
<evidence type="ECO:0008006" key="3">
    <source>
        <dbReference type="Google" id="ProtNLM"/>
    </source>
</evidence>
<evidence type="ECO:0000313" key="2">
    <source>
        <dbReference type="Proteomes" id="UP000008635"/>
    </source>
</evidence>
<reference evidence="1 2" key="1">
    <citation type="journal article" date="2011" name="Stand. Genomic Sci.">
        <title>Complete genome sequence of Deinococcus maricopensis type strain (LB-34).</title>
        <authorList>
            <person name="Pukall R."/>
            <person name="Zeytun A."/>
            <person name="Lucas S."/>
            <person name="Lapidus A."/>
            <person name="Hammon N."/>
            <person name="Deshpande S."/>
            <person name="Nolan M."/>
            <person name="Cheng J.F."/>
            <person name="Pitluck S."/>
            <person name="Liolios K."/>
            <person name="Pagani I."/>
            <person name="Mikhailova N."/>
            <person name="Ivanova N."/>
            <person name="Mavromatis K."/>
            <person name="Pati A."/>
            <person name="Tapia R."/>
            <person name="Han C."/>
            <person name="Goodwin L."/>
            <person name="Chen A."/>
            <person name="Palaniappan K."/>
            <person name="Land M."/>
            <person name="Hauser L."/>
            <person name="Chang Y.J."/>
            <person name="Jeffries C.D."/>
            <person name="Brambilla E.M."/>
            <person name="Rohde M."/>
            <person name="Goker M."/>
            <person name="Detter J.C."/>
            <person name="Woyke T."/>
            <person name="Bristow J."/>
            <person name="Eisen J.A."/>
            <person name="Markowitz V."/>
            <person name="Hugenholtz P."/>
            <person name="Kyrpides N.C."/>
            <person name="Klenk H.P."/>
        </authorList>
    </citation>
    <scope>NUCLEOTIDE SEQUENCE [LARGE SCALE GENOMIC DNA]</scope>
    <source>
        <strain evidence="2">DSM 21211 / LMG 22137 / NRRL B-23946 / LB-34</strain>
    </source>
</reference>
<proteinExistence type="predicted"/>